<evidence type="ECO:0000256" key="2">
    <source>
        <dbReference type="ARBA" id="ARBA00022840"/>
    </source>
</evidence>
<keyword evidence="6" id="KW-0418">Kinase</keyword>
<dbReference type="GO" id="GO:0004674">
    <property type="term" value="F:protein serine/threonine kinase activity"/>
    <property type="evidence" value="ECO:0007669"/>
    <property type="project" value="UniProtKB-KW"/>
</dbReference>
<dbReference type="Proteomes" id="UP000799421">
    <property type="component" value="Unassembled WGS sequence"/>
</dbReference>
<feature type="domain" description="Protein kinase" evidence="5">
    <location>
        <begin position="151"/>
        <end position="413"/>
    </location>
</feature>
<dbReference type="SMART" id="SM00220">
    <property type="entry name" value="S_TKc"/>
    <property type="match status" value="1"/>
</dbReference>
<dbReference type="Gene3D" id="3.30.200.20">
    <property type="entry name" value="Phosphorylase Kinase, domain 1"/>
    <property type="match status" value="1"/>
</dbReference>
<dbReference type="PROSITE" id="PS00107">
    <property type="entry name" value="PROTEIN_KINASE_ATP"/>
    <property type="match status" value="1"/>
</dbReference>
<dbReference type="EMBL" id="MU006061">
    <property type="protein sequence ID" value="KAF2857164.1"/>
    <property type="molecule type" value="Genomic_DNA"/>
</dbReference>
<reference evidence="6" key="1">
    <citation type="journal article" date="2020" name="Stud. Mycol.">
        <title>101 Dothideomycetes genomes: a test case for predicting lifestyles and emergence of pathogens.</title>
        <authorList>
            <person name="Haridas S."/>
            <person name="Albert R."/>
            <person name="Binder M."/>
            <person name="Bloem J."/>
            <person name="Labutti K."/>
            <person name="Salamov A."/>
            <person name="Andreopoulos B."/>
            <person name="Baker S."/>
            <person name="Barry K."/>
            <person name="Bills G."/>
            <person name="Bluhm B."/>
            <person name="Cannon C."/>
            <person name="Castanera R."/>
            <person name="Culley D."/>
            <person name="Daum C."/>
            <person name="Ezra D."/>
            <person name="Gonzalez J."/>
            <person name="Henrissat B."/>
            <person name="Kuo A."/>
            <person name="Liang C."/>
            <person name="Lipzen A."/>
            <person name="Lutzoni F."/>
            <person name="Magnuson J."/>
            <person name="Mondo S."/>
            <person name="Nolan M."/>
            <person name="Ohm R."/>
            <person name="Pangilinan J."/>
            <person name="Park H.-J."/>
            <person name="Ramirez L."/>
            <person name="Alfaro M."/>
            <person name="Sun H."/>
            <person name="Tritt A."/>
            <person name="Yoshinaga Y."/>
            <person name="Zwiers L.-H."/>
            <person name="Turgeon B."/>
            <person name="Goodwin S."/>
            <person name="Spatafora J."/>
            <person name="Crous P."/>
            <person name="Grigoriev I."/>
        </authorList>
    </citation>
    <scope>NUCLEOTIDE SEQUENCE</scope>
    <source>
        <strain evidence="6">CBS 480.64</strain>
    </source>
</reference>
<evidence type="ECO:0000313" key="6">
    <source>
        <dbReference type="EMBL" id="KAF2857164.1"/>
    </source>
</evidence>
<dbReference type="Pfam" id="PF00069">
    <property type="entry name" value="Pkinase"/>
    <property type="match status" value="1"/>
</dbReference>
<evidence type="ECO:0000313" key="7">
    <source>
        <dbReference type="Proteomes" id="UP000799421"/>
    </source>
</evidence>
<dbReference type="GO" id="GO:0005524">
    <property type="term" value="F:ATP binding"/>
    <property type="evidence" value="ECO:0007669"/>
    <property type="project" value="UniProtKB-UniRule"/>
</dbReference>
<keyword evidence="6" id="KW-0808">Transferase</keyword>
<sequence length="461" mass="51940">METDAVAAFELRHTSLPTHAFYIFANDEFDLGRKDFDQVWKKKEKTISTHHLRCRCVIFDDDEEGEEKVAPLVYVRVLSSNPVKYMPSLAGSNSTTTMRLTRVSGDVLLNHGDILKLNPSISLKFHSKAPPGKPLDTTIQSEVDCFAKEYFVTNRILGSGGNATVYLAMKPSNQKQFACKIIRLPAAIAKKKRETLAREHTLLKDLDHPNIIRLEKVFCGPTHVYIIEELITGGDLLSFVEHLGRPMTEPQAAAIARQLAKAIEYLHAQDIVHRDVKPENVLLTSWRDGTRIVLTDFGQARKLSSPRMYSSVGTMGYTAPEVYTDGKGYTKSIDVWSLGCITSLLLMNEMLFSASTNRAAPSVQDWRSRIALLELKPEWQKISADGKAFIKECLCLDEEKRLTATEVLNHGWFCNDMYKIELEEVYGRAVQEWSPRDQGVAVVSTLPGVEIQQVRLRFFTG</sequence>
<dbReference type="InterPro" id="IPR017441">
    <property type="entry name" value="Protein_kinase_ATP_BS"/>
</dbReference>
<accession>A0A6A7BPC4</accession>
<keyword evidence="4" id="KW-0723">Serine/threonine-protein kinase</keyword>
<dbReference type="PANTHER" id="PTHR24347">
    <property type="entry name" value="SERINE/THREONINE-PROTEIN KINASE"/>
    <property type="match status" value="1"/>
</dbReference>
<dbReference type="PROSITE" id="PS00108">
    <property type="entry name" value="PROTEIN_KINASE_ST"/>
    <property type="match status" value="1"/>
</dbReference>
<gene>
    <name evidence="6" type="ORF">K470DRAFT_273515</name>
</gene>
<evidence type="ECO:0000256" key="3">
    <source>
        <dbReference type="PROSITE-ProRule" id="PRU10141"/>
    </source>
</evidence>
<evidence type="ECO:0000259" key="5">
    <source>
        <dbReference type="PROSITE" id="PS50011"/>
    </source>
</evidence>
<feature type="binding site" evidence="3">
    <location>
        <position position="190"/>
    </location>
    <ligand>
        <name>ATP</name>
        <dbReference type="ChEBI" id="CHEBI:30616"/>
    </ligand>
</feature>
<keyword evidence="1 3" id="KW-0547">Nucleotide-binding</keyword>
<protein>
    <submittedName>
        <fullName evidence="6">Pkinase-domain-containing protein</fullName>
    </submittedName>
</protein>
<evidence type="ECO:0000256" key="4">
    <source>
        <dbReference type="RuleBase" id="RU000304"/>
    </source>
</evidence>
<keyword evidence="7" id="KW-1185">Reference proteome</keyword>
<dbReference type="SUPFAM" id="SSF56112">
    <property type="entry name" value="Protein kinase-like (PK-like)"/>
    <property type="match status" value="1"/>
</dbReference>
<name>A0A6A7BPC4_9PEZI</name>
<comment type="similarity">
    <text evidence="4">Belongs to the protein kinase superfamily.</text>
</comment>
<dbReference type="InterPro" id="IPR000719">
    <property type="entry name" value="Prot_kinase_dom"/>
</dbReference>
<proteinExistence type="inferred from homology"/>
<dbReference type="AlphaFoldDB" id="A0A6A7BPC4"/>
<organism evidence="6 7">
    <name type="scientific">Piedraia hortae CBS 480.64</name>
    <dbReference type="NCBI Taxonomy" id="1314780"/>
    <lineage>
        <taxon>Eukaryota</taxon>
        <taxon>Fungi</taxon>
        <taxon>Dikarya</taxon>
        <taxon>Ascomycota</taxon>
        <taxon>Pezizomycotina</taxon>
        <taxon>Dothideomycetes</taxon>
        <taxon>Dothideomycetidae</taxon>
        <taxon>Capnodiales</taxon>
        <taxon>Piedraiaceae</taxon>
        <taxon>Piedraia</taxon>
    </lineage>
</organism>
<evidence type="ECO:0000256" key="1">
    <source>
        <dbReference type="ARBA" id="ARBA00022741"/>
    </source>
</evidence>
<dbReference type="Gene3D" id="1.10.510.10">
    <property type="entry name" value="Transferase(Phosphotransferase) domain 1"/>
    <property type="match status" value="1"/>
</dbReference>
<dbReference type="InterPro" id="IPR011009">
    <property type="entry name" value="Kinase-like_dom_sf"/>
</dbReference>
<dbReference type="OrthoDB" id="74764at2759"/>
<dbReference type="InterPro" id="IPR008271">
    <property type="entry name" value="Ser/Thr_kinase_AS"/>
</dbReference>
<keyword evidence="2 3" id="KW-0067">ATP-binding</keyword>
<dbReference type="PROSITE" id="PS50011">
    <property type="entry name" value="PROTEIN_KINASE_DOM"/>
    <property type="match status" value="1"/>
</dbReference>